<sequence>MFFGITDIWTYVLGAFFIILLPGPNSLYVLSLAAQRGVREGYRAAAGVFVGDTVLMALAAAGAASLLRSNPVLFAVVKYAGAGYLAWIGFQMLRGALRAWRSSTSSPGTAGATTTDAAAAEAVGAVPDAAVVAASSEPADRRGRPFRKALTISLLNPKAILFFVSFFIQFVDPSYGTPALSFLILGAIIQVFSLLYLTSLIFGGSFLAAQFRSRRRLSAGLTSGVGALFLGFGAKLATTSLG</sequence>
<evidence type="ECO:0000256" key="5">
    <source>
        <dbReference type="ARBA" id="ARBA00022989"/>
    </source>
</evidence>
<organism evidence="8 9">
    <name type="scientific">Nonomuraea roseoviolacea subsp. carminata</name>
    <dbReference type="NCBI Taxonomy" id="160689"/>
    <lineage>
        <taxon>Bacteria</taxon>
        <taxon>Bacillati</taxon>
        <taxon>Actinomycetota</taxon>
        <taxon>Actinomycetes</taxon>
        <taxon>Streptosporangiales</taxon>
        <taxon>Streptosporangiaceae</taxon>
        <taxon>Nonomuraea</taxon>
    </lineage>
</organism>
<evidence type="ECO:0000313" key="8">
    <source>
        <dbReference type="EMBL" id="MCP2345173.1"/>
    </source>
</evidence>
<evidence type="ECO:0000256" key="6">
    <source>
        <dbReference type="ARBA" id="ARBA00023136"/>
    </source>
</evidence>
<dbReference type="InterPro" id="IPR001123">
    <property type="entry name" value="LeuE-type"/>
</dbReference>
<dbReference type="RefSeq" id="WP_253766538.1">
    <property type="nucleotide sequence ID" value="NZ_BAAAVE010000005.1"/>
</dbReference>
<dbReference type="NCBIfam" id="NF008201">
    <property type="entry name" value="PRK10958.1"/>
    <property type="match status" value="1"/>
</dbReference>
<dbReference type="PANTHER" id="PTHR30086:SF15">
    <property type="entry name" value="LEUCINE EFFLUX PROTEIN"/>
    <property type="match status" value="1"/>
</dbReference>
<dbReference type="Pfam" id="PF01810">
    <property type="entry name" value="LysE"/>
    <property type="match status" value="1"/>
</dbReference>
<comment type="similarity">
    <text evidence="2">Belongs to the Rht family.</text>
</comment>
<name>A0ABT1JTU4_9ACTN</name>
<gene>
    <name evidence="8" type="ORF">HD595_001295</name>
</gene>
<feature type="transmembrane region" description="Helical" evidence="7">
    <location>
        <begin position="12"/>
        <end position="33"/>
    </location>
</feature>
<keyword evidence="3" id="KW-1003">Cell membrane</keyword>
<feature type="transmembrane region" description="Helical" evidence="7">
    <location>
        <begin position="219"/>
        <end position="237"/>
    </location>
</feature>
<evidence type="ECO:0000256" key="1">
    <source>
        <dbReference type="ARBA" id="ARBA00004651"/>
    </source>
</evidence>
<evidence type="ECO:0000256" key="7">
    <source>
        <dbReference type="SAM" id="Phobius"/>
    </source>
</evidence>
<keyword evidence="4 7" id="KW-0812">Transmembrane</keyword>
<dbReference type="EMBL" id="JAMZEC010000001">
    <property type="protein sequence ID" value="MCP2345173.1"/>
    <property type="molecule type" value="Genomic_DNA"/>
</dbReference>
<dbReference type="PANTHER" id="PTHR30086">
    <property type="entry name" value="ARGININE EXPORTER PROTEIN ARGO"/>
    <property type="match status" value="1"/>
</dbReference>
<comment type="subcellular location">
    <subcellularLocation>
        <location evidence="1">Cell membrane</location>
        <topology evidence="1">Multi-pass membrane protein</topology>
    </subcellularLocation>
</comment>
<evidence type="ECO:0000313" key="9">
    <source>
        <dbReference type="Proteomes" id="UP001320766"/>
    </source>
</evidence>
<keyword evidence="9" id="KW-1185">Reference proteome</keyword>
<feature type="transmembrane region" description="Helical" evidence="7">
    <location>
        <begin position="72"/>
        <end position="93"/>
    </location>
</feature>
<reference evidence="8 9" key="1">
    <citation type="submission" date="2022-06" db="EMBL/GenBank/DDBJ databases">
        <title>Sequencing the genomes of 1000 actinobacteria strains.</title>
        <authorList>
            <person name="Klenk H.-P."/>
        </authorList>
    </citation>
    <scope>NUCLEOTIDE SEQUENCE [LARGE SCALE GENOMIC DNA]</scope>
    <source>
        <strain evidence="8 9">DSM 44170</strain>
    </source>
</reference>
<keyword evidence="5 7" id="KW-1133">Transmembrane helix</keyword>
<feature type="transmembrane region" description="Helical" evidence="7">
    <location>
        <begin position="149"/>
        <end position="170"/>
    </location>
</feature>
<evidence type="ECO:0000256" key="3">
    <source>
        <dbReference type="ARBA" id="ARBA00022475"/>
    </source>
</evidence>
<comment type="caution">
    <text evidence="8">The sequence shown here is derived from an EMBL/GenBank/DDBJ whole genome shotgun (WGS) entry which is preliminary data.</text>
</comment>
<dbReference type="Proteomes" id="UP001320766">
    <property type="component" value="Unassembled WGS sequence"/>
</dbReference>
<feature type="transmembrane region" description="Helical" evidence="7">
    <location>
        <begin position="45"/>
        <end position="66"/>
    </location>
</feature>
<protein>
    <submittedName>
        <fullName evidence="8">Leucine efflux protein</fullName>
    </submittedName>
</protein>
<evidence type="ECO:0000256" key="4">
    <source>
        <dbReference type="ARBA" id="ARBA00022692"/>
    </source>
</evidence>
<proteinExistence type="inferred from homology"/>
<keyword evidence="6 7" id="KW-0472">Membrane</keyword>
<dbReference type="PIRSF" id="PIRSF006324">
    <property type="entry name" value="LeuE"/>
    <property type="match status" value="1"/>
</dbReference>
<evidence type="ECO:0000256" key="2">
    <source>
        <dbReference type="ARBA" id="ARBA00007928"/>
    </source>
</evidence>
<feature type="transmembrane region" description="Helical" evidence="7">
    <location>
        <begin position="182"/>
        <end position="207"/>
    </location>
</feature>
<accession>A0ABT1JTU4</accession>